<dbReference type="SUPFAM" id="SSF54197">
    <property type="entry name" value="HIT-like"/>
    <property type="match status" value="1"/>
</dbReference>
<dbReference type="InterPro" id="IPR011146">
    <property type="entry name" value="HIT-like"/>
</dbReference>
<accession>A0AAE3IUK1</accession>
<feature type="short sequence motif" description="Histidine triad motif" evidence="1">
    <location>
        <begin position="96"/>
        <end position="100"/>
    </location>
</feature>
<evidence type="ECO:0000313" key="3">
    <source>
        <dbReference type="EMBL" id="MCU9613109.1"/>
    </source>
</evidence>
<evidence type="ECO:0000259" key="2">
    <source>
        <dbReference type="PROSITE" id="PS51084"/>
    </source>
</evidence>
<comment type="caution">
    <text evidence="3">The sequence shown here is derived from an EMBL/GenBank/DDBJ whole genome shotgun (WGS) entry which is preliminary data.</text>
</comment>
<sequence>MKDCPFCHLEIVAEQKVVAENGHCRFLQTPQEVLIGSGLIVPIQHRQTVFDLTEAEWNATYSLLQEVKELLDEAYHPEGYTIGWNCQPTGGQHIMHAHLHIIPRFADEPYAGKGIRHWLKSEGNRRQAVK</sequence>
<dbReference type="RefSeq" id="WP_263072319.1">
    <property type="nucleotide sequence ID" value="NZ_JAOUSF010000002.1"/>
</dbReference>
<gene>
    <name evidence="3" type="ORF">OEV98_06035</name>
</gene>
<dbReference type="EMBL" id="JAOUSF010000002">
    <property type="protein sequence ID" value="MCU9613109.1"/>
    <property type="molecule type" value="Genomic_DNA"/>
</dbReference>
<dbReference type="Proteomes" id="UP001209318">
    <property type="component" value="Unassembled WGS sequence"/>
</dbReference>
<dbReference type="InterPro" id="IPR052908">
    <property type="entry name" value="AP-4-A_phosphorylase"/>
</dbReference>
<dbReference type="GO" id="GO:0003824">
    <property type="term" value="F:catalytic activity"/>
    <property type="evidence" value="ECO:0007669"/>
    <property type="project" value="InterPro"/>
</dbReference>
<name>A0AAE3IUK1_9BACI</name>
<dbReference type="Pfam" id="PF01230">
    <property type="entry name" value="HIT"/>
    <property type="match status" value="1"/>
</dbReference>
<organism evidence="3 4">
    <name type="scientific">Perspicuibacillus lycopersici</name>
    <dbReference type="NCBI Taxonomy" id="1325689"/>
    <lineage>
        <taxon>Bacteria</taxon>
        <taxon>Bacillati</taxon>
        <taxon>Bacillota</taxon>
        <taxon>Bacilli</taxon>
        <taxon>Bacillales</taxon>
        <taxon>Bacillaceae</taxon>
        <taxon>Perspicuibacillus</taxon>
    </lineage>
</organism>
<evidence type="ECO:0000256" key="1">
    <source>
        <dbReference type="PROSITE-ProRule" id="PRU00464"/>
    </source>
</evidence>
<proteinExistence type="predicted"/>
<dbReference type="Gene3D" id="3.30.428.10">
    <property type="entry name" value="HIT-like"/>
    <property type="match status" value="1"/>
</dbReference>
<reference evidence="3" key="1">
    <citation type="submission" date="2022-10" db="EMBL/GenBank/DDBJ databases">
        <title>Description of Fervidibacillus gen. nov. in the family Fervidibacillaceae fam. nov. with two species, Fervidibacillus albus sp. nov., and Fervidibacillus halotolerans sp. nov., isolated from tidal flat sediments.</title>
        <authorList>
            <person name="Kwon K.K."/>
            <person name="Yang S.-H."/>
        </authorList>
    </citation>
    <scope>NUCLEOTIDE SEQUENCE</scope>
    <source>
        <strain evidence="3">JCM 19140</strain>
    </source>
</reference>
<protein>
    <submittedName>
        <fullName evidence="3">HIT domain-containing protein</fullName>
    </submittedName>
</protein>
<dbReference type="PROSITE" id="PS51084">
    <property type="entry name" value="HIT_2"/>
    <property type="match status" value="1"/>
</dbReference>
<dbReference type="InterPro" id="IPR036265">
    <property type="entry name" value="HIT-like_sf"/>
</dbReference>
<dbReference type="AlphaFoldDB" id="A0AAE3IUK1"/>
<evidence type="ECO:0000313" key="4">
    <source>
        <dbReference type="Proteomes" id="UP001209318"/>
    </source>
</evidence>
<keyword evidence="4" id="KW-1185">Reference proteome</keyword>
<feature type="domain" description="HIT" evidence="2">
    <location>
        <begin position="5"/>
        <end position="111"/>
    </location>
</feature>
<dbReference type="PANTHER" id="PTHR42997:SF1">
    <property type="entry name" value="AP-4-A PHOSPHORYLASE"/>
    <property type="match status" value="1"/>
</dbReference>
<dbReference type="PANTHER" id="PTHR42997">
    <property type="entry name" value="HIT FAMILY HYDROLASE"/>
    <property type="match status" value="1"/>
</dbReference>